<accession>A0ABT7PRR3</accession>
<dbReference type="EMBL" id="JASZZN010000030">
    <property type="protein sequence ID" value="MDM4019028.1"/>
    <property type="molecule type" value="Genomic_DNA"/>
</dbReference>
<protein>
    <recommendedName>
        <fullName evidence="3">PEGA domain-containing protein</fullName>
    </recommendedName>
</protein>
<organism evidence="1 2">
    <name type="scientific">Roseiconus lacunae</name>
    <dbReference type="NCBI Taxonomy" id="2605694"/>
    <lineage>
        <taxon>Bacteria</taxon>
        <taxon>Pseudomonadati</taxon>
        <taxon>Planctomycetota</taxon>
        <taxon>Planctomycetia</taxon>
        <taxon>Pirellulales</taxon>
        <taxon>Pirellulaceae</taxon>
        <taxon>Roseiconus</taxon>
    </lineage>
</organism>
<dbReference type="Proteomes" id="UP001239462">
    <property type="component" value="Unassembled WGS sequence"/>
</dbReference>
<comment type="caution">
    <text evidence="1">The sequence shown here is derived from an EMBL/GenBank/DDBJ whole genome shotgun (WGS) entry which is preliminary data.</text>
</comment>
<reference evidence="1 2" key="1">
    <citation type="submission" date="2023-06" db="EMBL/GenBank/DDBJ databases">
        <title>Roseiconus lacunae JC819 isolated from Gulf of Mannar region, Tamil Nadu.</title>
        <authorList>
            <person name="Pk S."/>
            <person name="Ch S."/>
            <person name="Ch V.R."/>
        </authorList>
    </citation>
    <scope>NUCLEOTIDE SEQUENCE [LARGE SCALE GENOMIC DNA]</scope>
    <source>
        <strain evidence="1 2">JC819</strain>
    </source>
</reference>
<gene>
    <name evidence="1" type="ORF">QTN89_26480</name>
</gene>
<keyword evidence="2" id="KW-1185">Reference proteome</keyword>
<evidence type="ECO:0000313" key="2">
    <source>
        <dbReference type="Proteomes" id="UP001239462"/>
    </source>
</evidence>
<evidence type="ECO:0000313" key="1">
    <source>
        <dbReference type="EMBL" id="MDM4019028.1"/>
    </source>
</evidence>
<sequence length="274" mass="30784">MNCRSIVLATMVAICLLVPSGCKEVSQAFVHLDNGHDRPVTIFVDGIYAGRVESGHSRRLTLPLGHHEFFVKDDQRVVYSAAHRLDSGDRPYRTPVFILNPDGNNRYCELQLAMRPIETGHEDGLVTLTSHQEPPLDDQCIPTQVIKTLPEKTLPEKTLPEKILPEKILPHDITTETLSAAEVRAQYKAILRRFNLRSPTTFFQVEHAEHQFSPIPIAAFPTEETEPSPSALARIPHPLHRYLSEAFAVDHPTRQDLEMLRKAESAAIACVPVR</sequence>
<evidence type="ECO:0008006" key="3">
    <source>
        <dbReference type="Google" id="ProtNLM"/>
    </source>
</evidence>
<dbReference type="RefSeq" id="WP_289167055.1">
    <property type="nucleotide sequence ID" value="NZ_JASZZN010000030.1"/>
</dbReference>
<proteinExistence type="predicted"/>
<name>A0ABT7PRR3_9BACT</name>